<proteinExistence type="predicted"/>
<dbReference type="PANTHER" id="PTHR20843">
    <property type="entry name" value="STERILE ALPHA MOTIF DOMAIN CONTAINING PROTEIN 10"/>
    <property type="match status" value="1"/>
</dbReference>
<dbReference type="InterPro" id="IPR052268">
    <property type="entry name" value="SAM_domain-containing_protein"/>
</dbReference>
<dbReference type="InterPro" id="IPR013761">
    <property type="entry name" value="SAM/pointed_sf"/>
</dbReference>
<dbReference type="EMBL" id="UFQT01001990">
    <property type="protein sequence ID" value="SSX32327.1"/>
    <property type="molecule type" value="Genomic_DNA"/>
</dbReference>
<dbReference type="GO" id="GO:0009898">
    <property type="term" value="C:cytoplasmic side of plasma membrane"/>
    <property type="evidence" value="ECO:0007669"/>
    <property type="project" value="TreeGrafter"/>
</dbReference>
<evidence type="ECO:0000259" key="1">
    <source>
        <dbReference type="PROSITE" id="PS50105"/>
    </source>
</evidence>
<feature type="domain" description="SAM" evidence="1">
    <location>
        <begin position="24"/>
        <end position="90"/>
    </location>
</feature>
<gene>
    <name evidence="2" type="primary">CSON004858</name>
</gene>
<sequence length="109" mass="13088">MVEETSGTNKTTKSRTRPRPVFLWSVNDVQKWFRRHCSEYAEDYAKLFLEHDITGRTLLRLTDDALYRMGIQNNEHRNAIYFEIAKQKLKEDILTIRDLELKYRVYSNS</sequence>
<protein>
    <submittedName>
        <fullName evidence="2">CSON004858 protein</fullName>
    </submittedName>
</protein>
<dbReference type="PANTHER" id="PTHR20843:SF0">
    <property type="entry name" value="PROTEIN AVEUGLE"/>
    <property type="match status" value="1"/>
</dbReference>
<dbReference type="InterPro" id="IPR039144">
    <property type="entry name" value="Aveugle-like_SAM_dom"/>
</dbReference>
<dbReference type="SUPFAM" id="SSF47769">
    <property type="entry name" value="SAM/Pointed domain"/>
    <property type="match status" value="1"/>
</dbReference>
<dbReference type="InterPro" id="IPR001660">
    <property type="entry name" value="SAM"/>
</dbReference>
<organism evidence="2">
    <name type="scientific">Culicoides sonorensis</name>
    <name type="common">Biting midge</name>
    <dbReference type="NCBI Taxonomy" id="179676"/>
    <lineage>
        <taxon>Eukaryota</taxon>
        <taxon>Metazoa</taxon>
        <taxon>Ecdysozoa</taxon>
        <taxon>Arthropoda</taxon>
        <taxon>Hexapoda</taxon>
        <taxon>Insecta</taxon>
        <taxon>Pterygota</taxon>
        <taxon>Neoptera</taxon>
        <taxon>Endopterygota</taxon>
        <taxon>Diptera</taxon>
        <taxon>Nematocera</taxon>
        <taxon>Chironomoidea</taxon>
        <taxon>Ceratopogonidae</taxon>
        <taxon>Ceratopogoninae</taxon>
        <taxon>Culicoides</taxon>
        <taxon>Monoculicoides</taxon>
    </lineage>
</organism>
<dbReference type="Pfam" id="PF07647">
    <property type="entry name" value="SAM_2"/>
    <property type="match status" value="1"/>
</dbReference>
<dbReference type="CDD" id="cd09510">
    <property type="entry name" value="SAM_aveugle-like"/>
    <property type="match status" value="1"/>
</dbReference>
<dbReference type="VEuPathDB" id="VectorBase:CSON004858"/>
<name>A0A336MVQ8_CULSO</name>
<accession>A0A336MVQ8</accession>
<reference evidence="2" key="1">
    <citation type="submission" date="2018-07" db="EMBL/GenBank/DDBJ databases">
        <authorList>
            <person name="Quirk P.G."/>
            <person name="Krulwich T.A."/>
        </authorList>
    </citation>
    <scope>NUCLEOTIDE SEQUENCE</scope>
</reference>
<dbReference type="AlphaFoldDB" id="A0A336MVQ8"/>
<dbReference type="SMART" id="SM00454">
    <property type="entry name" value="SAM"/>
    <property type="match status" value="1"/>
</dbReference>
<dbReference type="Gene3D" id="1.10.150.50">
    <property type="entry name" value="Transcription Factor, Ets-1"/>
    <property type="match status" value="1"/>
</dbReference>
<evidence type="ECO:0000313" key="2">
    <source>
        <dbReference type="EMBL" id="SSX32327.1"/>
    </source>
</evidence>
<dbReference type="GO" id="GO:0007169">
    <property type="term" value="P:cell surface receptor protein tyrosine kinase signaling pathway"/>
    <property type="evidence" value="ECO:0007669"/>
    <property type="project" value="TreeGrafter"/>
</dbReference>
<dbReference type="OMA" id="IMKLHLK"/>
<dbReference type="PROSITE" id="PS50105">
    <property type="entry name" value="SAM_DOMAIN"/>
    <property type="match status" value="1"/>
</dbReference>